<evidence type="ECO:0000259" key="1">
    <source>
        <dbReference type="PROSITE" id="PS50805"/>
    </source>
</evidence>
<feature type="domain" description="KRAB" evidence="1">
    <location>
        <begin position="14"/>
        <end position="85"/>
    </location>
</feature>
<dbReference type="InParanoid" id="G3VI75"/>
<dbReference type="PANTHER" id="PTHR23232:SF117">
    <property type="entry name" value="KRAB DOMAIN-CONTAINING PROTEIN"/>
    <property type="match status" value="1"/>
</dbReference>
<dbReference type="Pfam" id="PF01352">
    <property type="entry name" value="KRAB"/>
    <property type="match status" value="1"/>
</dbReference>
<name>G3VI75_SARHA</name>
<dbReference type="Proteomes" id="UP000007648">
    <property type="component" value="Unassembled WGS sequence"/>
</dbReference>
<dbReference type="Gene3D" id="6.10.140.140">
    <property type="match status" value="1"/>
</dbReference>
<protein>
    <recommendedName>
        <fullName evidence="1">KRAB domain-containing protein</fullName>
    </recommendedName>
</protein>
<dbReference type="PANTHER" id="PTHR23232">
    <property type="entry name" value="KRAB DOMAIN C2H2 ZINC FINGER"/>
    <property type="match status" value="1"/>
</dbReference>
<dbReference type="GO" id="GO:0006355">
    <property type="term" value="P:regulation of DNA-templated transcription"/>
    <property type="evidence" value="ECO:0007669"/>
    <property type="project" value="InterPro"/>
</dbReference>
<reference evidence="2" key="2">
    <citation type="submission" date="2025-08" db="UniProtKB">
        <authorList>
            <consortium name="Ensembl"/>
        </authorList>
    </citation>
    <scope>IDENTIFICATION</scope>
</reference>
<organism evidence="2 3">
    <name type="scientific">Sarcophilus harrisii</name>
    <name type="common">Tasmanian devil</name>
    <name type="synonym">Sarcophilus laniarius</name>
    <dbReference type="NCBI Taxonomy" id="9305"/>
    <lineage>
        <taxon>Eukaryota</taxon>
        <taxon>Metazoa</taxon>
        <taxon>Chordata</taxon>
        <taxon>Craniata</taxon>
        <taxon>Vertebrata</taxon>
        <taxon>Euteleostomi</taxon>
        <taxon>Mammalia</taxon>
        <taxon>Metatheria</taxon>
        <taxon>Dasyuromorphia</taxon>
        <taxon>Dasyuridae</taxon>
        <taxon>Sarcophilus</taxon>
    </lineage>
</organism>
<evidence type="ECO:0000313" key="2">
    <source>
        <dbReference type="Ensembl" id="ENSSHAP00000002879.2"/>
    </source>
</evidence>
<dbReference type="CDD" id="cd07765">
    <property type="entry name" value="KRAB_A-box"/>
    <property type="match status" value="1"/>
</dbReference>
<dbReference type="PROSITE" id="PS50805">
    <property type="entry name" value="KRAB"/>
    <property type="match status" value="1"/>
</dbReference>
<keyword evidence="3" id="KW-1185">Reference proteome</keyword>
<dbReference type="SUPFAM" id="SSF109640">
    <property type="entry name" value="KRAB domain (Kruppel-associated box)"/>
    <property type="match status" value="1"/>
</dbReference>
<reference evidence="2 3" key="1">
    <citation type="journal article" date="2011" name="Proc. Natl. Acad. Sci. U.S.A.">
        <title>Genetic diversity and population structure of the endangered marsupial Sarcophilus harrisii (Tasmanian devil).</title>
        <authorList>
            <person name="Miller W."/>
            <person name="Hayes V.M."/>
            <person name="Ratan A."/>
            <person name="Petersen D.C."/>
            <person name="Wittekindt N.E."/>
            <person name="Miller J."/>
            <person name="Walenz B."/>
            <person name="Knight J."/>
            <person name="Qi J."/>
            <person name="Zhao F."/>
            <person name="Wang Q."/>
            <person name="Bedoya-Reina O.C."/>
            <person name="Katiyar N."/>
            <person name="Tomsho L.P."/>
            <person name="Kasson L.M."/>
            <person name="Hardie R.A."/>
            <person name="Woodbridge P."/>
            <person name="Tindall E.A."/>
            <person name="Bertelsen M.F."/>
            <person name="Dixon D."/>
            <person name="Pyecroft S."/>
            <person name="Helgen K.M."/>
            <person name="Lesk A.M."/>
            <person name="Pringle T.H."/>
            <person name="Patterson N."/>
            <person name="Zhang Y."/>
            <person name="Kreiss A."/>
            <person name="Woods G.M."/>
            <person name="Jones M.E."/>
            <person name="Schuster S.C."/>
        </authorList>
    </citation>
    <scope>NUCLEOTIDE SEQUENCE [LARGE SCALE GENOMIC DNA]</scope>
</reference>
<dbReference type="InterPro" id="IPR036051">
    <property type="entry name" value="KRAB_dom_sf"/>
</dbReference>
<dbReference type="eggNOG" id="KOG1721">
    <property type="taxonomic scope" value="Eukaryota"/>
</dbReference>
<dbReference type="InterPro" id="IPR001909">
    <property type="entry name" value="KRAB"/>
</dbReference>
<dbReference type="AlphaFoldDB" id="G3VI75"/>
<proteinExistence type="predicted"/>
<reference evidence="2" key="3">
    <citation type="submission" date="2025-09" db="UniProtKB">
        <authorList>
            <consortium name="Ensembl"/>
        </authorList>
    </citation>
    <scope>IDENTIFICATION</scope>
</reference>
<evidence type="ECO:0000313" key="3">
    <source>
        <dbReference type="Proteomes" id="UP000007648"/>
    </source>
</evidence>
<gene>
    <name evidence="2" type="primary">LOC100927051</name>
</gene>
<dbReference type="InterPro" id="IPR050169">
    <property type="entry name" value="Krueppel_C2H2_ZnF"/>
</dbReference>
<dbReference type="GeneTree" id="ENSGT00940000153582"/>
<accession>G3VI75</accession>
<sequence>MGPGSLRSPPQEMVTFKDVSVDFTKEEWGLLDPSQKELYKDVMLENAQNLLSLGLPVHREEVTSYFEQREASWMLDQKGLRSYSREGVNRLGMMETTADLSHSVTETHKQRLR</sequence>
<dbReference type="Ensembl" id="ENSSHAT00000002912.2">
    <property type="protein sequence ID" value="ENSSHAP00000002879.2"/>
    <property type="gene ID" value="ENSSHAG00000002549.2"/>
</dbReference>
<dbReference type="SMART" id="SM00349">
    <property type="entry name" value="KRAB"/>
    <property type="match status" value="1"/>
</dbReference>
<dbReference type="HOGENOM" id="CLU_002678_44_5_1"/>